<reference evidence="1" key="1">
    <citation type="submission" date="2021-01" db="UniProtKB">
        <authorList>
            <consortium name="EnsemblMetazoa"/>
        </authorList>
    </citation>
    <scope>IDENTIFICATION</scope>
</reference>
<organism evidence="1 2">
    <name type="scientific">Clytia hemisphaerica</name>
    <dbReference type="NCBI Taxonomy" id="252671"/>
    <lineage>
        <taxon>Eukaryota</taxon>
        <taxon>Metazoa</taxon>
        <taxon>Cnidaria</taxon>
        <taxon>Hydrozoa</taxon>
        <taxon>Hydroidolina</taxon>
        <taxon>Leptothecata</taxon>
        <taxon>Obeliida</taxon>
        <taxon>Clytiidae</taxon>
        <taxon>Clytia</taxon>
    </lineage>
</organism>
<name>A0A7M5XL78_9CNID</name>
<accession>A0A7M5XL78</accession>
<evidence type="ECO:0008006" key="3">
    <source>
        <dbReference type="Google" id="ProtNLM"/>
    </source>
</evidence>
<protein>
    <recommendedName>
        <fullName evidence="3">BTB domain-containing protein</fullName>
    </recommendedName>
</protein>
<keyword evidence="2" id="KW-1185">Reference proteome</keyword>
<evidence type="ECO:0000313" key="1">
    <source>
        <dbReference type="EnsemblMetazoa" id="CLYHEMP024946.1"/>
    </source>
</evidence>
<dbReference type="EnsemblMetazoa" id="CLYHEMT024946.1">
    <property type="protein sequence ID" value="CLYHEMP024946.1"/>
    <property type="gene ID" value="CLYHEMG024946"/>
</dbReference>
<dbReference type="AlphaFoldDB" id="A0A7M5XL78"/>
<dbReference type="Proteomes" id="UP000594262">
    <property type="component" value="Unplaced"/>
</dbReference>
<evidence type="ECO:0000313" key="2">
    <source>
        <dbReference type="Proteomes" id="UP000594262"/>
    </source>
</evidence>
<proteinExistence type="predicted"/>
<sequence>KLKTSEPARKVVSKINDVKTAPNEKMKEKLVPFDFDDQDCDVIIEVEDKEVYLPSTFLKMASKENVLRPFTGGKLYLDVSSKSLVEALSFYVPKISKGDTVDFTNLEEAVRVAKFLNLKRLQDYIEKVCLRKAFYHPRVLDEKGINALRIAQTYDMFLFLEQRCISESWLKHFGLIANHDFLVLSNDMRYELLKNTVIRQLVTYAKHV</sequence>